<feature type="transmembrane region" description="Helical" evidence="1">
    <location>
        <begin position="75"/>
        <end position="96"/>
    </location>
</feature>
<dbReference type="InterPro" id="IPR002823">
    <property type="entry name" value="DUF112_TM"/>
</dbReference>
<feature type="transmembrane region" description="Helical" evidence="1">
    <location>
        <begin position="467"/>
        <end position="487"/>
    </location>
</feature>
<dbReference type="PANTHER" id="PTHR35342">
    <property type="entry name" value="TRICARBOXYLIC TRANSPORT PROTEIN"/>
    <property type="match status" value="1"/>
</dbReference>
<feature type="transmembrane region" description="Helical" evidence="1">
    <location>
        <begin position="197"/>
        <end position="220"/>
    </location>
</feature>
<evidence type="ECO:0000256" key="1">
    <source>
        <dbReference type="SAM" id="Phobius"/>
    </source>
</evidence>
<dbReference type="Proteomes" id="UP000823900">
    <property type="component" value="Unassembled WGS sequence"/>
</dbReference>
<keyword evidence="1" id="KW-0812">Transmembrane</keyword>
<evidence type="ECO:0000313" key="4">
    <source>
        <dbReference type="Proteomes" id="UP000823900"/>
    </source>
</evidence>
<dbReference type="EMBL" id="DWZA01000057">
    <property type="protein sequence ID" value="HJA71230.1"/>
    <property type="molecule type" value="Genomic_DNA"/>
</dbReference>
<accession>A0A9D2KPC6</accession>
<reference evidence="3" key="1">
    <citation type="journal article" date="2021" name="PeerJ">
        <title>Extensive microbial diversity within the chicken gut microbiome revealed by metagenomics and culture.</title>
        <authorList>
            <person name="Gilroy R."/>
            <person name="Ravi A."/>
            <person name="Getino M."/>
            <person name="Pursley I."/>
            <person name="Horton D.L."/>
            <person name="Alikhan N.F."/>
            <person name="Baker D."/>
            <person name="Gharbi K."/>
            <person name="Hall N."/>
            <person name="Watson M."/>
            <person name="Adriaenssens E.M."/>
            <person name="Foster-Nyarko E."/>
            <person name="Jarju S."/>
            <person name="Secka A."/>
            <person name="Antonio M."/>
            <person name="Oren A."/>
            <person name="Chaudhuri R.R."/>
            <person name="La Ragione R."/>
            <person name="Hildebrand F."/>
            <person name="Pallen M.J."/>
        </authorList>
    </citation>
    <scope>NUCLEOTIDE SEQUENCE</scope>
    <source>
        <strain evidence="3">CHK178-16964</strain>
    </source>
</reference>
<keyword evidence="1" id="KW-0472">Membrane</keyword>
<evidence type="ECO:0000313" key="3">
    <source>
        <dbReference type="EMBL" id="HJA71230.1"/>
    </source>
</evidence>
<organism evidence="3 4">
    <name type="scientific">Candidatus Lachnoclostridium stercoravium</name>
    <dbReference type="NCBI Taxonomy" id="2838633"/>
    <lineage>
        <taxon>Bacteria</taxon>
        <taxon>Bacillati</taxon>
        <taxon>Bacillota</taxon>
        <taxon>Clostridia</taxon>
        <taxon>Lachnospirales</taxon>
        <taxon>Lachnospiraceae</taxon>
    </lineage>
</organism>
<feature type="transmembrane region" description="Helical" evidence="1">
    <location>
        <begin position="351"/>
        <end position="372"/>
    </location>
</feature>
<name>A0A9D2KPC6_9FIRM</name>
<protein>
    <submittedName>
        <fullName evidence="3">Tripartite tricarboxylate transporter permease</fullName>
    </submittedName>
</protein>
<proteinExistence type="predicted"/>
<feature type="transmembrane region" description="Helical" evidence="1">
    <location>
        <begin position="167"/>
        <end position="185"/>
    </location>
</feature>
<reference evidence="3" key="2">
    <citation type="submission" date="2021-04" db="EMBL/GenBank/DDBJ databases">
        <authorList>
            <person name="Gilroy R."/>
        </authorList>
    </citation>
    <scope>NUCLEOTIDE SEQUENCE</scope>
    <source>
        <strain evidence="3">CHK178-16964</strain>
    </source>
</reference>
<dbReference type="PANTHER" id="PTHR35342:SF5">
    <property type="entry name" value="TRICARBOXYLIC TRANSPORT PROTEIN"/>
    <property type="match status" value="1"/>
</dbReference>
<feature type="transmembrane region" description="Helical" evidence="1">
    <location>
        <begin position="143"/>
        <end position="160"/>
    </location>
</feature>
<keyword evidence="1" id="KW-1133">Transmembrane helix</keyword>
<feature type="transmembrane region" description="Helical" evidence="1">
    <location>
        <begin position="43"/>
        <end position="69"/>
    </location>
</feature>
<gene>
    <name evidence="3" type="ORF">IAA07_06555</name>
</gene>
<feature type="domain" description="DUF112" evidence="2">
    <location>
        <begin position="19"/>
        <end position="435"/>
    </location>
</feature>
<feature type="transmembrane region" description="Helical" evidence="1">
    <location>
        <begin position="12"/>
        <end position="31"/>
    </location>
</feature>
<dbReference type="Pfam" id="PF01970">
    <property type="entry name" value="TctA"/>
    <property type="match status" value="1"/>
</dbReference>
<comment type="caution">
    <text evidence="3">The sequence shown here is derived from an EMBL/GenBank/DDBJ whole genome shotgun (WGS) entry which is preliminary data.</text>
</comment>
<feature type="transmembrane region" description="Helical" evidence="1">
    <location>
        <begin position="407"/>
        <end position="423"/>
    </location>
</feature>
<evidence type="ECO:0000259" key="2">
    <source>
        <dbReference type="Pfam" id="PF01970"/>
    </source>
</evidence>
<sequence>MLESLAFGFGQILNLNCMIALLSGAVIGYFVGAMPGLTPTIGIALLIPFTYSMDPVPSVVMLVALYMAAEYGGGITAILINTPGTPAAAATALDGYPLAQRGQAAKALGMSIIASGIGAFISTVLMILFAMPLADITITFNSPEYFCLAIMGLSVVAGLAGDAIVKGLSVVAFALLLTTIGIDPITGSFRYCFTYNFMSGIPLVPAMIGLFAISECFILMSKKGRTADSMSKIDGTLPTAAEIKRCFPTICRGSIIGFIVGMLPAAGANVACWVSYNFARNTSKNKDNFGKGELEGIASAESANNSAVCGALVPLLTMGIPGSSSTAVLIGALMIQGIATGPLLFTEHPEIPYSIFTSLILAVPLMLGMGLFGSRIFSLITLVPNYILSTVILGTATLGSYAINGNMYGVWIAYVFGIIGYFLRKSGFPLPPLVLALVLGSMCESNFRKSLLMGNGQLSIFVTRPYAVVIIIITVILFAGPFVKSWLQKRKTAAQP</sequence>
<dbReference type="AlphaFoldDB" id="A0A9D2KPC6"/>
<feature type="transmembrane region" description="Helical" evidence="1">
    <location>
        <begin position="108"/>
        <end position="131"/>
    </location>
</feature>